<gene>
    <name evidence="2" type="ORF">CfE428DRAFT_4388</name>
</gene>
<dbReference type="AlphaFoldDB" id="B4D649"/>
<dbReference type="InterPro" id="IPR006342">
    <property type="entry name" value="FkbM_mtfrase"/>
</dbReference>
<evidence type="ECO:0000259" key="1">
    <source>
        <dbReference type="Pfam" id="PF05050"/>
    </source>
</evidence>
<organism evidence="2 3">
    <name type="scientific">Chthoniobacter flavus Ellin428</name>
    <dbReference type="NCBI Taxonomy" id="497964"/>
    <lineage>
        <taxon>Bacteria</taxon>
        <taxon>Pseudomonadati</taxon>
        <taxon>Verrucomicrobiota</taxon>
        <taxon>Spartobacteria</taxon>
        <taxon>Chthoniobacterales</taxon>
        <taxon>Chthoniobacteraceae</taxon>
        <taxon>Chthoniobacter</taxon>
    </lineage>
</organism>
<name>B4D649_9BACT</name>
<dbReference type="InParanoid" id="B4D649"/>
<proteinExistence type="predicted"/>
<dbReference type="STRING" id="497964.CfE428DRAFT_4388"/>
<dbReference type="EMBL" id="ABVL01000015">
    <property type="protein sequence ID" value="EDY17958.1"/>
    <property type="molecule type" value="Genomic_DNA"/>
</dbReference>
<accession>B4D649</accession>
<dbReference type="InterPro" id="IPR053188">
    <property type="entry name" value="FkbM_Methyltransferase"/>
</dbReference>
<dbReference type="InterPro" id="IPR029063">
    <property type="entry name" value="SAM-dependent_MTases_sf"/>
</dbReference>
<dbReference type="GO" id="GO:0008171">
    <property type="term" value="F:O-methyltransferase activity"/>
    <property type="evidence" value="ECO:0007669"/>
    <property type="project" value="TreeGrafter"/>
</dbReference>
<sequence length="70" mass="8269">MKIDAQGFEYNVLRGFGAKLQNVLGIRLETQLRSLYKGQALFRDIYEYLKSNGFILRDVRITYPFEYEVV</sequence>
<dbReference type="Proteomes" id="UP000005824">
    <property type="component" value="Unassembled WGS sequence"/>
</dbReference>
<feature type="domain" description="Methyltransferase FkbM" evidence="1">
    <location>
        <begin position="1"/>
        <end position="55"/>
    </location>
</feature>
<comment type="caution">
    <text evidence="2">The sequence shown here is derived from an EMBL/GenBank/DDBJ whole genome shotgun (WGS) entry which is preliminary data.</text>
</comment>
<dbReference type="Pfam" id="PF05050">
    <property type="entry name" value="Methyltransf_21"/>
    <property type="match status" value="1"/>
</dbReference>
<keyword evidence="3" id="KW-1185">Reference proteome</keyword>
<dbReference type="SUPFAM" id="SSF53335">
    <property type="entry name" value="S-adenosyl-L-methionine-dependent methyltransferases"/>
    <property type="match status" value="1"/>
</dbReference>
<dbReference type="PANTHER" id="PTHR36973">
    <property type="entry name" value="SLL1456 PROTEIN-RELATED"/>
    <property type="match status" value="1"/>
</dbReference>
<evidence type="ECO:0000313" key="3">
    <source>
        <dbReference type="Proteomes" id="UP000005824"/>
    </source>
</evidence>
<reference evidence="2 3" key="1">
    <citation type="journal article" date="2011" name="J. Bacteriol.">
        <title>Genome sequence of Chthoniobacter flavus Ellin428, an aerobic heterotrophic soil bacterium.</title>
        <authorList>
            <person name="Kant R."/>
            <person name="van Passel M.W."/>
            <person name="Palva A."/>
            <person name="Lucas S."/>
            <person name="Lapidus A."/>
            <person name="Glavina Del Rio T."/>
            <person name="Dalin E."/>
            <person name="Tice H."/>
            <person name="Bruce D."/>
            <person name="Goodwin L."/>
            <person name="Pitluck S."/>
            <person name="Larimer F.W."/>
            <person name="Land M.L."/>
            <person name="Hauser L."/>
            <person name="Sangwan P."/>
            <person name="de Vos W.M."/>
            <person name="Janssen P.H."/>
            <person name="Smidt H."/>
        </authorList>
    </citation>
    <scope>NUCLEOTIDE SEQUENCE [LARGE SCALE GENOMIC DNA]</scope>
    <source>
        <strain evidence="2 3">Ellin428</strain>
    </source>
</reference>
<protein>
    <recommendedName>
        <fullName evidence="1">Methyltransferase FkbM domain-containing protein</fullName>
    </recommendedName>
</protein>
<evidence type="ECO:0000313" key="2">
    <source>
        <dbReference type="EMBL" id="EDY17958.1"/>
    </source>
</evidence>
<dbReference type="PANTHER" id="PTHR36973:SF4">
    <property type="entry name" value="NODULATION PROTEIN"/>
    <property type="match status" value="1"/>
</dbReference>